<keyword evidence="2" id="KW-0800">Toxin</keyword>
<feature type="signal peptide" evidence="1">
    <location>
        <begin position="1"/>
        <end position="20"/>
    </location>
</feature>
<name>A0A0K1D8F5_9ARAC</name>
<organism evidence="2">
    <name type="scientific">Dolomedes fimbriatus</name>
    <dbReference type="NCBI Taxonomy" id="1432569"/>
    <lineage>
        <taxon>Eukaryota</taxon>
        <taxon>Metazoa</taxon>
        <taxon>Ecdysozoa</taxon>
        <taxon>Arthropoda</taxon>
        <taxon>Chelicerata</taxon>
        <taxon>Arachnida</taxon>
        <taxon>Araneae</taxon>
        <taxon>Araneomorphae</taxon>
        <taxon>Entelegynae</taxon>
        <taxon>Lycosoidea</taxon>
        <taxon>Pisauridae</taxon>
        <taxon>Dolomedes</taxon>
    </lineage>
</organism>
<proteinExistence type="evidence at transcript level"/>
<keyword evidence="1" id="KW-0732">Signal</keyword>
<keyword evidence="2" id="KW-0528">Neurotoxin</keyword>
<evidence type="ECO:0000313" key="2">
    <source>
        <dbReference type="EMBL" id="AKT09023.1"/>
    </source>
</evidence>
<protein>
    <submittedName>
        <fullName evidence="2">Putative neurotoxin LTDF 13-03</fullName>
    </submittedName>
</protein>
<dbReference type="EMBL" id="KP792947">
    <property type="protein sequence ID" value="AKT09023.1"/>
    <property type="molecule type" value="mRNA"/>
</dbReference>
<reference evidence="2" key="2">
    <citation type="submission" date="2015-02" db="EMBL/GenBank/DDBJ databases">
        <authorList>
            <person name="Chooi Y.-H."/>
        </authorList>
    </citation>
    <scope>NUCLEOTIDE SEQUENCE</scope>
</reference>
<dbReference type="AlphaFoldDB" id="A0A0K1D8F5"/>
<sequence length="111" mass="12548">MSSIFFVFFLFSTLILCTLSNELIFCPRPIDEGECPLKSKSNECCSQNDCRSGHLCCTEPCGNVCRVPSDEKMGQMFEEGTKCHLGKEHKHWWSGLFSRSEVLKMSGDTIL</sequence>
<accession>A0A0K1D8F5</accession>
<reference evidence="2" key="1">
    <citation type="journal article" date="2014" name="Sci. Data">
        <title>Comprehensive analysis of the venom gland transcriptome of the spider Dolomedes fimbriatus.</title>
        <authorList>
            <person name="Kozlov S.A."/>
            <person name="Lazarev V.N."/>
            <person name="Kostryukova E.S."/>
            <person name="Selezneva O.V."/>
            <person name="Ospanova E.A."/>
            <person name="Alexeev D.G."/>
            <person name="Govorun V.M."/>
            <person name="Grishin E.V."/>
        </authorList>
    </citation>
    <scope>NUCLEOTIDE SEQUENCE</scope>
</reference>
<evidence type="ECO:0000256" key="1">
    <source>
        <dbReference type="SAM" id="SignalP"/>
    </source>
</evidence>
<feature type="chain" id="PRO_5005458259" evidence="1">
    <location>
        <begin position="21"/>
        <end position="111"/>
    </location>
</feature>